<evidence type="ECO:0000256" key="5">
    <source>
        <dbReference type="SAM" id="Phobius"/>
    </source>
</evidence>
<dbReference type="SUPFAM" id="SSF52833">
    <property type="entry name" value="Thioredoxin-like"/>
    <property type="match status" value="1"/>
</dbReference>
<proteinExistence type="predicted"/>
<reference evidence="7" key="1">
    <citation type="journal article" date="2020" name="Nature">
        <title>Giant virus diversity and host interactions through global metagenomics.</title>
        <authorList>
            <person name="Schulz F."/>
            <person name="Roux S."/>
            <person name="Paez-Espino D."/>
            <person name="Jungbluth S."/>
            <person name="Walsh D.A."/>
            <person name="Denef V.J."/>
            <person name="McMahon K.D."/>
            <person name="Konstantinidis K.T."/>
            <person name="Eloe-Fadrosh E.A."/>
            <person name="Kyrpides N.C."/>
            <person name="Woyke T."/>
        </authorList>
    </citation>
    <scope>NUCLEOTIDE SEQUENCE</scope>
    <source>
        <strain evidence="7">GVMAG-S-3300013014-104</strain>
    </source>
</reference>
<dbReference type="PROSITE" id="PS51352">
    <property type="entry name" value="THIOREDOXIN_2"/>
    <property type="match status" value="1"/>
</dbReference>
<feature type="transmembrane region" description="Helical" evidence="5">
    <location>
        <begin position="32"/>
        <end position="50"/>
    </location>
</feature>
<protein>
    <recommendedName>
        <fullName evidence="6">Thioredoxin domain-containing protein</fullName>
    </recommendedName>
</protein>
<dbReference type="Gene3D" id="3.40.30.10">
    <property type="entry name" value="Glutaredoxin"/>
    <property type="match status" value="1"/>
</dbReference>
<dbReference type="EMBL" id="MN740949">
    <property type="protein sequence ID" value="QHU19386.1"/>
    <property type="molecule type" value="Genomic_DNA"/>
</dbReference>
<dbReference type="CDD" id="cd02961">
    <property type="entry name" value="PDI_a_family"/>
    <property type="match status" value="1"/>
</dbReference>
<dbReference type="GO" id="GO:0005783">
    <property type="term" value="C:endoplasmic reticulum"/>
    <property type="evidence" value="ECO:0007669"/>
    <property type="project" value="TreeGrafter"/>
</dbReference>
<dbReference type="GO" id="GO:0016020">
    <property type="term" value="C:membrane"/>
    <property type="evidence" value="ECO:0007669"/>
    <property type="project" value="UniProtKB-SubCell"/>
</dbReference>
<name>A0A6C0KQH3_9ZZZZ</name>
<accession>A0A6C0KQH3</accession>
<dbReference type="InterPro" id="IPR036249">
    <property type="entry name" value="Thioredoxin-like_sf"/>
</dbReference>
<dbReference type="PANTHER" id="PTHR46426">
    <property type="entry name" value="PROTEIN DISULFIDE-ISOMERASE TMX3"/>
    <property type="match status" value="1"/>
</dbReference>
<evidence type="ECO:0000256" key="2">
    <source>
        <dbReference type="ARBA" id="ARBA00022692"/>
    </source>
</evidence>
<comment type="subcellular location">
    <subcellularLocation>
        <location evidence="1">Membrane</location>
        <topology evidence="1">Single-pass membrane protein</topology>
    </subcellularLocation>
</comment>
<dbReference type="Pfam" id="PF00085">
    <property type="entry name" value="Thioredoxin"/>
    <property type="match status" value="1"/>
</dbReference>
<sequence>MISNSNTVNNRFQVLKTGGFVNRFRGLMNWKTLLLIIFVLFLLIFGYYTYKNFVSNKTSFKANREHISKDQNSNKSANMILFYVDWCPHCKTAKPEWDSLKTEYEGKSINGYNLMFTEYNCTNENQEISQLMDKYSIEGYPTIKLIKDNQVIEYDAKPTKSTMEQFLNTVL</sequence>
<evidence type="ECO:0000259" key="6">
    <source>
        <dbReference type="PROSITE" id="PS51352"/>
    </source>
</evidence>
<dbReference type="PANTHER" id="PTHR46426:SF1">
    <property type="entry name" value="PROTEIN DISULFIDE-ISOMERASE TMX3"/>
    <property type="match status" value="1"/>
</dbReference>
<dbReference type="InterPro" id="IPR013766">
    <property type="entry name" value="Thioredoxin_domain"/>
</dbReference>
<keyword evidence="2 5" id="KW-0812">Transmembrane</keyword>
<evidence type="ECO:0000256" key="4">
    <source>
        <dbReference type="ARBA" id="ARBA00023136"/>
    </source>
</evidence>
<keyword evidence="4 5" id="KW-0472">Membrane</keyword>
<feature type="domain" description="Thioredoxin" evidence="6">
    <location>
        <begin position="51"/>
        <end position="171"/>
    </location>
</feature>
<evidence type="ECO:0000256" key="3">
    <source>
        <dbReference type="ARBA" id="ARBA00022989"/>
    </source>
</evidence>
<dbReference type="InterPro" id="IPR052250">
    <property type="entry name" value="PDI_TMX3"/>
</dbReference>
<dbReference type="AlphaFoldDB" id="A0A6C0KQH3"/>
<keyword evidence="3 5" id="KW-1133">Transmembrane helix</keyword>
<organism evidence="7">
    <name type="scientific">viral metagenome</name>
    <dbReference type="NCBI Taxonomy" id="1070528"/>
    <lineage>
        <taxon>unclassified sequences</taxon>
        <taxon>metagenomes</taxon>
        <taxon>organismal metagenomes</taxon>
    </lineage>
</organism>
<evidence type="ECO:0000256" key="1">
    <source>
        <dbReference type="ARBA" id="ARBA00004167"/>
    </source>
</evidence>
<evidence type="ECO:0000313" key="7">
    <source>
        <dbReference type="EMBL" id="QHU19386.1"/>
    </source>
</evidence>